<evidence type="ECO:0000313" key="8">
    <source>
        <dbReference type="EMBL" id="AAB39562.1"/>
    </source>
</evidence>
<dbReference type="GO" id="GO:0007419">
    <property type="term" value="P:ventral cord development"/>
    <property type="evidence" value="ECO:0007001"/>
    <property type="project" value="FlyBase"/>
</dbReference>
<dbReference type="PANTHER" id="PTHR10265">
    <property type="entry name" value="CYCLIN-DEPENDENT KINASE INHIBITOR 1"/>
    <property type="match status" value="1"/>
</dbReference>
<dbReference type="GO" id="GO:0005654">
    <property type="term" value="C:nucleoplasm"/>
    <property type="evidence" value="ECO:0007005"/>
    <property type="project" value="FlyBase"/>
</dbReference>
<keyword evidence="3" id="KW-0649">Protein kinase inhibitor</keyword>
<dbReference type="ExpressionAtlas" id="P91654">
    <property type="expression patterns" value="baseline and differential"/>
</dbReference>
<dbReference type="GO" id="GO:0000278">
    <property type="term" value="P:mitotic cell cycle"/>
    <property type="evidence" value="ECO:0000315"/>
    <property type="project" value="FlyBase"/>
</dbReference>
<protein>
    <submittedName>
        <fullName evidence="8">Cdi4</fullName>
    </submittedName>
</protein>
<proteinExistence type="evidence at protein level"/>
<dbReference type="VEuPathDB" id="VectorBase:FBgn0010316"/>
<keyword evidence="5" id="KW-0131">Cell cycle</keyword>
<feature type="region of interest" description="Disordered" evidence="6">
    <location>
        <begin position="120"/>
        <end position="151"/>
    </location>
</feature>
<dbReference type="AlphaFoldDB" id="P91654"/>
<dbReference type="IntAct" id="P91654">
    <property type="interactions" value="4"/>
</dbReference>
<reference evidence="8" key="2">
    <citation type="submission" date="1996-07" db="EMBL/GenBank/DDBJ databases">
        <title>Interaction Mating suggests function for Drosophila Cdi4 and Rux.</title>
        <authorList>
            <person name="Finley R.L.Jr."/>
            <person name="Zavitz K.H."/>
            <person name="Cohen B."/>
            <person name="Thomas B.J."/>
            <person name="Zipursky S.L."/>
            <person name="Brent R."/>
        </authorList>
    </citation>
    <scope>NUCLEOTIDE SEQUENCE</scope>
</reference>
<gene>
    <name evidence="9" type="primary">dap</name>
    <name evidence="8" type="synonym">dacapo</name>
    <name evidence="9" type="ORF">CG1772</name>
</gene>
<dbReference type="GO" id="GO:0004861">
    <property type="term" value="F:cyclin-dependent protein serine/threonine kinase inhibitor activity"/>
    <property type="evidence" value="ECO:0007669"/>
    <property type="project" value="InterPro"/>
</dbReference>
<dbReference type="Gene3D" id="4.10.365.10">
    <property type="entry name" value="p27"/>
    <property type="match status" value="1"/>
</dbReference>
<dbReference type="GO" id="GO:0007294">
    <property type="term" value="P:germarium-derived oocyte fate determination"/>
    <property type="evidence" value="ECO:0000315"/>
    <property type="project" value="FlyBase"/>
</dbReference>
<evidence type="ECO:0000256" key="5">
    <source>
        <dbReference type="ARBA" id="ARBA00023306"/>
    </source>
</evidence>
<dbReference type="EMBL" id="U65493">
    <property type="protein sequence ID" value="AAB39562.1"/>
    <property type="molecule type" value="mRNA"/>
</dbReference>
<dbReference type="GO" id="GO:0007488">
    <property type="term" value="P:histoblast morphogenesis"/>
    <property type="evidence" value="ECO:0000315"/>
    <property type="project" value="FlyBase"/>
</dbReference>
<comment type="subcellular location">
    <subcellularLocation>
        <location evidence="1">Nucleus</location>
    </subcellularLocation>
</comment>
<comment type="similarity">
    <text evidence="2">Belongs to the CDI family.</text>
</comment>
<dbReference type="PANTHER" id="PTHR10265:SF45">
    <property type="entry name" value="DACAPO"/>
    <property type="match status" value="1"/>
</dbReference>
<dbReference type="MINT" id="P91654"/>
<dbReference type="FlyBase" id="FBgn0010316">
    <property type="gene designation" value="dap"/>
</dbReference>
<dbReference type="OrthoDB" id="6373236at2759"/>
<accession>P91654</accession>
<dbReference type="InterPro" id="IPR003175">
    <property type="entry name" value="CDI_dom"/>
</dbReference>
<keyword evidence="4" id="KW-0539">Nucleus</keyword>
<evidence type="ECO:0000256" key="3">
    <source>
        <dbReference type="ARBA" id="ARBA00023013"/>
    </source>
</evidence>
<reference evidence="8" key="1">
    <citation type="journal article" date="1996" name="Proc. Natl. Acad. Sci. U.S.A.">
        <title>Isolation of Drosophila cyclin D, a protein expressed in the morphogenetic furrow before entry into S phase.</title>
        <authorList>
            <person name="Finley R.L. Jr"/>
            <person name="Thomas B.J."/>
            <person name="Zipursky S.L."/>
            <person name="Brent R."/>
        </authorList>
    </citation>
    <scope>NUCLEOTIDE SEQUENCE</scope>
</reference>
<feature type="compositionally biased region" description="Polar residues" evidence="6">
    <location>
        <begin position="120"/>
        <end position="149"/>
    </location>
</feature>
<evidence type="ECO:0000256" key="1">
    <source>
        <dbReference type="ARBA" id="ARBA00004123"/>
    </source>
</evidence>
<feature type="non-terminal residue" evidence="8">
    <location>
        <position position="1"/>
    </location>
</feature>
<dbReference type="AGR" id="FB:FBgn0010316"/>
<evidence type="ECO:0000256" key="2">
    <source>
        <dbReference type="ARBA" id="ARBA00006726"/>
    </source>
</evidence>
<evidence type="ECO:0000256" key="6">
    <source>
        <dbReference type="SAM" id="MobiDB-lite"/>
    </source>
</evidence>
<comment type="interaction">
    <interactant intactId="EBI-868936">
        <id>P91654</id>
    </interactant>
    <interactant intactId="EBI-95916">
        <id>P23573</id>
        <label>Cdk2</label>
    </interactant>
    <organismsDiffer>false</organismsDiffer>
    <experiments>3</experiments>
</comment>
<evidence type="ECO:0000259" key="7">
    <source>
        <dbReference type="Pfam" id="PF02234"/>
    </source>
</evidence>
<dbReference type="InterPro" id="IPR044898">
    <property type="entry name" value="CDI_dom_sf"/>
</dbReference>
<name>P91654_DROME</name>
<sequence length="255" mass="28662">QGSPAVSRNLACGRQLNRIKRDLFGSSKSAEGTANKTPFNSELERHQELATQKWGFDFRAGCPLAEKSPYIWERVSFQESSFAPEMYTLTRAAHVRPSVDASRSDMDILVNERSERENFGSNLVNSSLESNTDNESCYDSQDESLTMRLSSSSTTSTSSIVLRKRQPKITEFMKERKRLAQAPKKLSPAKAMRPVLPVRPPLPAPAPAWIWVGGTLWGDVEAAAPQLMLQIRWPTHRIAICNFIFYKPLRLCSIS</sequence>
<feature type="domain" description="Cyclin-dependent kinase inhibitor" evidence="7">
    <location>
        <begin position="36"/>
        <end position="75"/>
    </location>
</feature>
<dbReference type="Pfam" id="PF02234">
    <property type="entry name" value="CDI"/>
    <property type="match status" value="1"/>
</dbReference>
<organism evidence="8">
    <name type="scientific">Drosophila melanogaster</name>
    <name type="common">Fruit fly</name>
    <dbReference type="NCBI Taxonomy" id="7227"/>
    <lineage>
        <taxon>Eukaryota</taxon>
        <taxon>Metazoa</taxon>
        <taxon>Ecdysozoa</taxon>
        <taxon>Arthropoda</taxon>
        <taxon>Hexapoda</taxon>
        <taxon>Insecta</taxon>
        <taxon>Pterygota</taxon>
        <taxon>Neoptera</taxon>
        <taxon>Endopterygota</taxon>
        <taxon>Diptera</taxon>
        <taxon>Brachycera</taxon>
        <taxon>Muscomorpha</taxon>
        <taxon>Ephydroidea</taxon>
        <taxon>Drosophilidae</taxon>
        <taxon>Drosophila</taxon>
        <taxon>Sophophora</taxon>
    </lineage>
</organism>
<dbReference type="GO" id="GO:2000134">
    <property type="term" value="P:negative regulation of G1/S transition of mitotic cell cycle"/>
    <property type="evidence" value="ECO:0000315"/>
    <property type="project" value="FlyBase"/>
</dbReference>
<evidence type="ECO:0000313" key="9">
    <source>
        <dbReference type="FlyBase" id="FBgn0010316"/>
    </source>
</evidence>
<dbReference type="GO" id="GO:0045035">
    <property type="term" value="P:sensory organ precursor cell division"/>
    <property type="evidence" value="ECO:0000315"/>
    <property type="project" value="FlyBase"/>
</dbReference>
<evidence type="ECO:0000256" key="4">
    <source>
        <dbReference type="ARBA" id="ARBA00023242"/>
    </source>
</evidence>